<comment type="caution">
    <text evidence="1">The sequence shown here is derived from an EMBL/GenBank/DDBJ whole genome shotgun (WGS) entry which is preliminary data.</text>
</comment>
<dbReference type="AlphaFoldDB" id="A0AAP4EXP6"/>
<dbReference type="Pfam" id="PF12784">
    <property type="entry name" value="PDDEXK_2"/>
    <property type="match status" value="1"/>
</dbReference>
<dbReference type="EMBL" id="JASGBQ010000001">
    <property type="protein sequence ID" value="MDI9241091.1"/>
    <property type="molecule type" value="Genomic_DNA"/>
</dbReference>
<evidence type="ECO:0000313" key="1">
    <source>
        <dbReference type="EMBL" id="MDI9241091.1"/>
    </source>
</evidence>
<keyword evidence="2" id="KW-1185">Reference proteome</keyword>
<name>A0AAP4EXP6_9FIRM</name>
<dbReference type="Proteomes" id="UP001300383">
    <property type="component" value="Unassembled WGS sequence"/>
</dbReference>
<gene>
    <name evidence="1" type="ORF">QJ036_01185</name>
</gene>
<reference evidence="1 2" key="1">
    <citation type="submission" date="2023-05" db="EMBL/GenBank/DDBJ databases">
        <title>[ruminococcus] sp. nov., isolated from a pig farm feces dump.</title>
        <authorList>
            <person name="Chang Y.-H."/>
        </authorList>
    </citation>
    <scope>NUCLEOTIDE SEQUENCE [LARGE SCALE GENOMIC DNA]</scope>
    <source>
        <strain evidence="1 2">YH-rum2234</strain>
    </source>
</reference>
<evidence type="ECO:0000313" key="2">
    <source>
        <dbReference type="Proteomes" id="UP001300383"/>
    </source>
</evidence>
<dbReference type="RefSeq" id="WP_283229593.1">
    <property type="nucleotide sequence ID" value="NZ_JASGBQ010000001.1"/>
</dbReference>
<sequence length="313" mass="35624">MVKIHADAISGMKAQYDEAAKRLLAQKSILALILKHTAEEFMEMTEDEIEACIEGKPEIASMSVEPGEILKTEITGISTESTVPGEGKITYDIRFVVYKPGEQQKIKLIINIEAQKKWDPGYAIVTRGIFYCARMISEQKHREFEKSDYDRIKKVYSIWICMNGPAGEECGIASYRFTKKDYLGQLPDEKQTYDKMEVVVITLNPEKQSENQMVKVLNVLFSDIMNVEEKREQLREYGVTLDSKRTEEVDVMCNLSDLIEERGIEKGIAQGIEKGIAQGKRQMIMELIQAGVLTSQEGAKWLDKRMDEAETDN</sequence>
<organism evidence="1 2">
    <name type="scientific">Fusibacillus kribbianus</name>
    <dbReference type="NCBI Taxonomy" id="3044208"/>
    <lineage>
        <taxon>Bacteria</taxon>
        <taxon>Bacillati</taxon>
        <taxon>Bacillota</taxon>
        <taxon>Clostridia</taxon>
        <taxon>Lachnospirales</taxon>
        <taxon>Lachnospiraceae</taxon>
        <taxon>Fusibacillus</taxon>
    </lineage>
</organism>
<proteinExistence type="predicted"/>
<accession>A0AAP4EXP6</accession>
<protein>
    <submittedName>
        <fullName evidence="1">PD-(D/E)XK nuclease family transposase</fullName>
    </submittedName>
</protein>